<organism evidence="3 4">
    <name type="scientific">Edaphochlamys debaryana</name>
    <dbReference type="NCBI Taxonomy" id="47281"/>
    <lineage>
        <taxon>Eukaryota</taxon>
        <taxon>Viridiplantae</taxon>
        <taxon>Chlorophyta</taxon>
        <taxon>core chlorophytes</taxon>
        <taxon>Chlorophyceae</taxon>
        <taxon>CS clade</taxon>
        <taxon>Chlamydomonadales</taxon>
        <taxon>Chlamydomonadales incertae sedis</taxon>
        <taxon>Edaphochlamys</taxon>
    </lineage>
</organism>
<name>A0A835XXT4_9CHLO</name>
<comment type="caution">
    <text evidence="3">The sequence shown here is derived from an EMBL/GenBank/DDBJ whole genome shotgun (WGS) entry which is preliminary data.</text>
</comment>
<protein>
    <recommendedName>
        <fullName evidence="2">Lon N-terminal domain-containing protein</fullName>
    </recommendedName>
</protein>
<feature type="compositionally biased region" description="Acidic residues" evidence="1">
    <location>
        <begin position="239"/>
        <end position="248"/>
    </location>
</feature>
<dbReference type="InterPro" id="IPR015947">
    <property type="entry name" value="PUA-like_sf"/>
</dbReference>
<dbReference type="AlphaFoldDB" id="A0A835XXT4"/>
<feature type="domain" description="Lon N-terminal" evidence="2">
    <location>
        <begin position="14"/>
        <end position="304"/>
    </location>
</feature>
<dbReference type="SUPFAM" id="SSF88697">
    <property type="entry name" value="PUA domain-like"/>
    <property type="match status" value="1"/>
</dbReference>
<dbReference type="InterPro" id="IPR046336">
    <property type="entry name" value="Lon_prtase_N_sf"/>
</dbReference>
<reference evidence="3" key="1">
    <citation type="journal article" date="2020" name="bioRxiv">
        <title>Comparative genomics of Chlamydomonas.</title>
        <authorList>
            <person name="Craig R.J."/>
            <person name="Hasan A.R."/>
            <person name="Ness R.W."/>
            <person name="Keightley P.D."/>
        </authorList>
    </citation>
    <scope>NUCLEOTIDE SEQUENCE</scope>
    <source>
        <strain evidence="3">CCAP 11/70</strain>
    </source>
</reference>
<feature type="compositionally biased region" description="Low complexity" evidence="1">
    <location>
        <begin position="199"/>
        <end position="210"/>
    </location>
</feature>
<evidence type="ECO:0000259" key="2">
    <source>
        <dbReference type="PROSITE" id="PS51787"/>
    </source>
</evidence>
<dbReference type="Gene3D" id="2.30.130.40">
    <property type="entry name" value="LON domain-like"/>
    <property type="match status" value="1"/>
</dbReference>
<dbReference type="InterPro" id="IPR003111">
    <property type="entry name" value="Lon_prtase_N"/>
</dbReference>
<evidence type="ECO:0000313" key="3">
    <source>
        <dbReference type="EMBL" id="KAG2492183.1"/>
    </source>
</evidence>
<keyword evidence="4" id="KW-1185">Reference proteome</keyword>
<dbReference type="PROSITE" id="PS51787">
    <property type="entry name" value="LON_N"/>
    <property type="match status" value="1"/>
</dbReference>
<feature type="region of interest" description="Disordered" evidence="1">
    <location>
        <begin position="314"/>
        <end position="334"/>
    </location>
</feature>
<proteinExistence type="predicted"/>
<dbReference type="PANTHER" id="PTHR46732:SF5">
    <property type="entry name" value="ATP-DEPENDENT PROTEASE LA (LON) DOMAIN PROTEIN"/>
    <property type="match status" value="1"/>
</dbReference>
<dbReference type="EMBL" id="JAEHOE010000046">
    <property type="protein sequence ID" value="KAG2492183.1"/>
    <property type="molecule type" value="Genomic_DNA"/>
</dbReference>
<dbReference type="PANTHER" id="PTHR46732">
    <property type="entry name" value="ATP-DEPENDENT PROTEASE LA (LON) DOMAIN PROTEIN"/>
    <property type="match status" value="1"/>
</dbReference>
<dbReference type="OrthoDB" id="3919at2759"/>
<sequence>MEAPEAACTIPHELPLFPVQPIGVFLPGMTKTLHLYEPHFISLVEECLATPHRLMATAVLEPYMGGQAQGQGQNEGEGPGSFIGGNNYSLSCGCLVQVLSAKPYTGGYLVRIRGEARLGISGLPQSGPYMRAQVYPLPDHAVAPGEAEGALRAKAEELDNILRDAQNLASKFRCDETAALQQAMRWRYAEPLTPGIAQAPAPASAASSSSTPDTLSVAEGGPAEAQRGAEAASTSGRETEEEEGEEEVMGLEELVRLSWAALQWLPHATAEERMRIVRSRLLAMDTRDVGRRLELAAEAMGEAAAALAAKCALASAGGQGQGQGQQSAAGQAGQ</sequence>
<feature type="region of interest" description="Disordered" evidence="1">
    <location>
        <begin position="198"/>
        <end position="248"/>
    </location>
</feature>
<dbReference type="Pfam" id="PF02190">
    <property type="entry name" value="LON_substr_bdg"/>
    <property type="match status" value="1"/>
</dbReference>
<gene>
    <name evidence="3" type="ORF">HYH03_009431</name>
</gene>
<feature type="compositionally biased region" description="Low complexity" evidence="1">
    <location>
        <begin position="324"/>
        <end position="334"/>
    </location>
</feature>
<dbReference type="Proteomes" id="UP000612055">
    <property type="component" value="Unassembled WGS sequence"/>
</dbReference>
<evidence type="ECO:0000256" key="1">
    <source>
        <dbReference type="SAM" id="MobiDB-lite"/>
    </source>
</evidence>
<accession>A0A835XXT4</accession>
<evidence type="ECO:0000313" key="4">
    <source>
        <dbReference type="Proteomes" id="UP000612055"/>
    </source>
</evidence>